<keyword evidence="2 10" id="KW-0436">Ligase</keyword>
<dbReference type="SUPFAM" id="SSF53244">
    <property type="entry name" value="MurD-like peptide ligases, peptide-binding domain"/>
    <property type="match status" value="1"/>
</dbReference>
<dbReference type="InterPro" id="IPR035911">
    <property type="entry name" value="MurE/MurF_N"/>
</dbReference>
<dbReference type="InterPro" id="IPR005863">
    <property type="entry name" value="UDP-N-AcMur_synth"/>
</dbReference>
<evidence type="ECO:0000259" key="12">
    <source>
        <dbReference type="Pfam" id="PF01225"/>
    </source>
</evidence>
<dbReference type="NCBIfam" id="TIGR01143">
    <property type="entry name" value="murF"/>
    <property type="match status" value="1"/>
</dbReference>
<evidence type="ECO:0000313" key="15">
    <source>
        <dbReference type="EMBL" id="PRX41624.1"/>
    </source>
</evidence>
<evidence type="ECO:0000256" key="5">
    <source>
        <dbReference type="ARBA" id="ARBA00022840"/>
    </source>
</evidence>
<dbReference type="GO" id="GO:0005737">
    <property type="term" value="C:cytoplasm"/>
    <property type="evidence" value="ECO:0007669"/>
    <property type="project" value="UniProtKB-SubCell"/>
</dbReference>
<dbReference type="GO" id="GO:0008766">
    <property type="term" value="F:UDP-N-acetylmuramoylalanyl-D-glutamyl-2,6-diaminopimelate-D-alanyl-D-alanine ligase activity"/>
    <property type="evidence" value="ECO:0007669"/>
    <property type="project" value="RHEA"/>
</dbReference>
<evidence type="ECO:0000256" key="8">
    <source>
        <dbReference type="ARBA" id="ARBA00023306"/>
    </source>
</evidence>
<comment type="subcellular location">
    <subcellularLocation>
        <location evidence="10 11">Cytoplasm</location>
    </subcellularLocation>
</comment>
<evidence type="ECO:0000256" key="10">
    <source>
        <dbReference type="HAMAP-Rule" id="MF_02019"/>
    </source>
</evidence>
<dbReference type="GO" id="GO:0005524">
    <property type="term" value="F:ATP binding"/>
    <property type="evidence" value="ECO:0007669"/>
    <property type="project" value="UniProtKB-UniRule"/>
</dbReference>
<keyword evidence="9 10" id="KW-0961">Cell wall biogenesis/degradation</keyword>
<proteinExistence type="inferred from homology"/>
<feature type="binding site" evidence="10">
    <location>
        <begin position="136"/>
        <end position="142"/>
    </location>
    <ligand>
        <name>ATP</name>
        <dbReference type="ChEBI" id="CHEBI:30616"/>
    </ligand>
</feature>
<name>A0A2T0LH07_9BACL</name>
<dbReference type="Gene3D" id="3.40.1190.10">
    <property type="entry name" value="Mur-like, catalytic domain"/>
    <property type="match status" value="1"/>
</dbReference>
<reference evidence="15 16" key="1">
    <citation type="submission" date="2018-03" db="EMBL/GenBank/DDBJ databases">
        <title>Genomic Encyclopedia of Archaeal and Bacterial Type Strains, Phase II (KMG-II): from individual species to whole genera.</title>
        <authorList>
            <person name="Goeker M."/>
        </authorList>
    </citation>
    <scope>NUCLEOTIDE SEQUENCE [LARGE SCALE GENOMIC DNA]</scope>
    <source>
        <strain evidence="15 16">DSM 44946</strain>
    </source>
</reference>
<keyword evidence="7 10" id="KW-0573">Peptidoglycan synthesis</keyword>
<evidence type="ECO:0000256" key="3">
    <source>
        <dbReference type="ARBA" id="ARBA00022618"/>
    </source>
</evidence>
<evidence type="ECO:0000256" key="9">
    <source>
        <dbReference type="ARBA" id="ARBA00023316"/>
    </source>
</evidence>
<dbReference type="GO" id="GO:0009252">
    <property type="term" value="P:peptidoglycan biosynthetic process"/>
    <property type="evidence" value="ECO:0007669"/>
    <property type="project" value="UniProtKB-UniRule"/>
</dbReference>
<comment type="similarity">
    <text evidence="10">Belongs to the MurCDEF family. MurF subfamily.</text>
</comment>
<gene>
    <name evidence="10" type="primary">murF</name>
    <name evidence="15" type="ORF">CLV97_10551</name>
</gene>
<dbReference type="InterPro" id="IPR013221">
    <property type="entry name" value="Mur_ligase_cen"/>
</dbReference>
<evidence type="ECO:0000256" key="2">
    <source>
        <dbReference type="ARBA" id="ARBA00022598"/>
    </source>
</evidence>
<dbReference type="PANTHER" id="PTHR43024:SF1">
    <property type="entry name" value="UDP-N-ACETYLMURAMOYL-TRIPEPTIDE--D-ALANYL-D-ALANINE LIGASE"/>
    <property type="match status" value="1"/>
</dbReference>
<dbReference type="EC" id="6.3.2.10" evidence="10 11"/>
<dbReference type="GO" id="GO:0071555">
    <property type="term" value="P:cell wall organization"/>
    <property type="evidence" value="ECO:0007669"/>
    <property type="project" value="UniProtKB-KW"/>
</dbReference>
<dbReference type="PANTHER" id="PTHR43024">
    <property type="entry name" value="UDP-N-ACETYLMURAMOYL-TRIPEPTIDE--D-ALANYL-D-ALANINE LIGASE"/>
    <property type="match status" value="1"/>
</dbReference>
<keyword evidence="6 10" id="KW-0133">Cell shape</keyword>
<dbReference type="Gene3D" id="3.40.1390.10">
    <property type="entry name" value="MurE/MurF, N-terminal domain"/>
    <property type="match status" value="1"/>
</dbReference>
<dbReference type="InterPro" id="IPR036565">
    <property type="entry name" value="Mur-like_cat_sf"/>
</dbReference>
<comment type="caution">
    <text evidence="15">The sequence shown here is derived from an EMBL/GenBank/DDBJ whole genome shotgun (WGS) entry which is preliminary data.</text>
</comment>
<dbReference type="InterPro" id="IPR051046">
    <property type="entry name" value="MurCDEF_CellWall_CoF430Synth"/>
</dbReference>
<organism evidence="15 16">
    <name type="scientific">Planifilum fimeticola</name>
    <dbReference type="NCBI Taxonomy" id="201975"/>
    <lineage>
        <taxon>Bacteria</taxon>
        <taxon>Bacillati</taxon>
        <taxon>Bacillota</taxon>
        <taxon>Bacilli</taxon>
        <taxon>Bacillales</taxon>
        <taxon>Thermoactinomycetaceae</taxon>
        <taxon>Planifilum</taxon>
    </lineage>
</organism>
<keyword evidence="3 10" id="KW-0132">Cell division</keyword>
<dbReference type="Gene3D" id="3.90.190.20">
    <property type="entry name" value="Mur ligase, C-terminal domain"/>
    <property type="match status" value="1"/>
</dbReference>
<accession>A0A2T0LH07</accession>
<dbReference type="HAMAP" id="MF_02019">
    <property type="entry name" value="MurF"/>
    <property type="match status" value="1"/>
</dbReference>
<protein>
    <recommendedName>
        <fullName evidence="10 11">UDP-N-acetylmuramoyl-tripeptide--D-alanyl-D-alanine ligase</fullName>
        <ecNumber evidence="10 11">6.3.2.10</ecNumber>
    </recommendedName>
    <alternativeName>
        <fullName evidence="10">D-alanyl-D-alanine-adding enzyme</fullName>
    </alternativeName>
</protein>
<comment type="function">
    <text evidence="10 11">Involved in cell wall formation. Catalyzes the final step in the synthesis of UDP-N-acetylmuramoyl-pentapeptide, the precursor of murein.</text>
</comment>
<feature type="domain" description="Mur ligase C-terminal" evidence="13">
    <location>
        <begin position="340"/>
        <end position="465"/>
    </location>
</feature>
<evidence type="ECO:0000256" key="1">
    <source>
        <dbReference type="ARBA" id="ARBA00022490"/>
    </source>
</evidence>
<dbReference type="Pfam" id="PF01225">
    <property type="entry name" value="Mur_ligase"/>
    <property type="match status" value="1"/>
</dbReference>
<evidence type="ECO:0000256" key="11">
    <source>
        <dbReference type="RuleBase" id="RU004136"/>
    </source>
</evidence>
<sequence length="485" mass="53379">MRPFAPGAGVDEWRKICLGGRVMQETCHWIQKRVGGDWIGSVSDRHLLVDGVSTDTRMPMTNRLFVPLIGTRFDGHDFLADAVKQGAAAALWQRDHPHPEPSPIPLILVDDTLKALQELAAAVRREWEIPVVGVTGSNGKTTTKELISGVLSSRYRVHKTEGNLNNHIGLPLTLLSAPPDAEAAVVEMGMNHRGEIALLSRLAAPDIGVITNVGDAHLEFLGSREGIAEAKLEIREGMSEEGTLIIHGDEPLLTERIRPESRKVVRIGWGRENDDFPEELSVSEEGISFRSAAYGTRFELFLPGRHNALNALMAAAVGRSLGLSEEAIAEGLRRVRPAGMRLETVVAENGMRIINDAYNASPTSVRAAIDWLADLEPEKEKWVLLGDMAELGAEEERYHREIGRYAVAKGVRRVYTFGDRGKWVAEGAKEAGKGIRVEHFVSPEDAVTTLRDQGNEDVLLLVKASRMVRLERVVQDLMKRESSGT</sequence>
<comment type="catalytic activity">
    <reaction evidence="10 11">
        <text>D-alanyl-D-alanine + UDP-N-acetyl-alpha-D-muramoyl-L-alanyl-gamma-D-glutamyl-meso-2,6-diaminopimelate + ATP = UDP-N-acetyl-alpha-D-muramoyl-L-alanyl-gamma-D-glutamyl-meso-2,6-diaminopimeloyl-D-alanyl-D-alanine + ADP + phosphate + H(+)</text>
        <dbReference type="Rhea" id="RHEA:28374"/>
        <dbReference type="ChEBI" id="CHEBI:15378"/>
        <dbReference type="ChEBI" id="CHEBI:30616"/>
        <dbReference type="ChEBI" id="CHEBI:43474"/>
        <dbReference type="ChEBI" id="CHEBI:57822"/>
        <dbReference type="ChEBI" id="CHEBI:61386"/>
        <dbReference type="ChEBI" id="CHEBI:83905"/>
        <dbReference type="ChEBI" id="CHEBI:456216"/>
        <dbReference type="EC" id="6.3.2.10"/>
    </reaction>
</comment>
<evidence type="ECO:0000313" key="16">
    <source>
        <dbReference type="Proteomes" id="UP000237797"/>
    </source>
</evidence>
<evidence type="ECO:0000259" key="13">
    <source>
        <dbReference type="Pfam" id="PF02875"/>
    </source>
</evidence>
<dbReference type="GO" id="GO:0047480">
    <property type="term" value="F:UDP-N-acetylmuramoyl-tripeptide-D-alanyl-D-alanine ligase activity"/>
    <property type="evidence" value="ECO:0007669"/>
    <property type="project" value="UniProtKB-UniRule"/>
</dbReference>
<dbReference type="SUPFAM" id="SSF63418">
    <property type="entry name" value="MurE/MurF N-terminal domain"/>
    <property type="match status" value="1"/>
</dbReference>
<dbReference type="InterPro" id="IPR004101">
    <property type="entry name" value="Mur_ligase_C"/>
</dbReference>
<evidence type="ECO:0000259" key="14">
    <source>
        <dbReference type="Pfam" id="PF08245"/>
    </source>
</evidence>
<feature type="domain" description="Mur ligase central" evidence="14">
    <location>
        <begin position="134"/>
        <end position="317"/>
    </location>
</feature>
<dbReference type="InterPro" id="IPR000713">
    <property type="entry name" value="Mur_ligase_N"/>
</dbReference>
<dbReference type="EMBL" id="PVNE01000005">
    <property type="protein sequence ID" value="PRX41624.1"/>
    <property type="molecule type" value="Genomic_DNA"/>
</dbReference>
<keyword evidence="1 10" id="KW-0963">Cytoplasm</keyword>
<dbReference type="InterPro" id="IPR036615">
    <property type="entry name" value="Mur_ligase_C_dom_sf"/>
</dbReference>
<dbReference type="GO" id="GO:0051301">
    <property type="term" value="P:cell division"/>
    <property type="evidence" value="ECO:0007669"/>
    <property type="project" value="UniProtKB-KW"/>
</dbReference>
<dbReference type="Proteomes" id="UP000237797">
    <property type="component" value="Unassembled WGS sequence"/>
</dbReference>
<dbReference type="AlphaFoldDB" id="A0A2T0LH07"/>
<keyword evidence="8 10" id="KW-0131">Cell cycle</keyword>
<keyword evidence="16" id="KW-1185">Reference proteome</keyword>
<evidence type="ECO:0000256" key="7">
    <source>
        <dbReference type="ARBA" id="ARBA00022984"/>
    </source>
</evidence>
<keyword evidence="4 10" id="KW-0547">Nucleotide-binding</keyword>
<dbReference type="Pfam" id="PF02875">
    <property type="entry name" value="Mur_ligase_C"/>
    <property type="match status" value="1"/>
</dbReference>
<comment type="pathway">
    <text evidence="10 11">Cell wall biogenesis; peptidoglycan biosynthesis.</text>
</comment>
<evidence type="ECO:0000256" key="4">
    <source>
        <dbReference type="ARBA" id="ARBA00022741"/>
    </source>
</evidence>
<dbReference type="GO" id="GO:0008360">
    <property type="term" value="P:regulation of cell shape"/>
    <property type="evidence" value="ECO:0007669"/>
    <property type="project" value="UniProtKB-KW"/>
</dbReference>
<dbReference type="UniPathway" id="UPA00219"/>
<dbReference type="SUPFAM" id="SSF53623">
    <property type="entry name" value="MurD-like peptide ligases, catalytic domain"/>
    <property type="match status" value="1"/>
</dbReference>
<evidence type="ECO:0000256" key="6">
    <source>
        <dbReference type="ARBA" id="ARBA00022960"/>
    </source>
</evidence>
<keyword evidence="5 10" id="KW-0067">ATP-binding</keyword>
<feature type="domain" description="Mur ligase N-terminal catalytic" evidence="12">
    <location>
        <begin position="51"/>
        <end position="122"/>
    </location>
</feature>
<dbReference type="Pfam" id="PF08245">
    <property type="entry name" value="Mur_ligase_M"/>
    <property type="match status" value="1"/>
</dbReference>